<evidence type="ECO:0000313" key="4">
    <source>
        <dbReference type="Proteomes" id="UP000516046"/>
    </source>
</evidence>
<dbReference type="RefSeq" id="WP_212508329.1">
    <property type="nucleotide sequence ID" value="NZ_CP060696.1"/>
</dbReference>
<accession>A0A7G9WKP8</accession>
<evidence type="ECO:0000256" key="1">
    <source>
        <dbReference type="ARBA" id="ARBA00006738"/>
    </source>
</evidence>
<dbReference type="NCBIfam" id="NF009150">
    <property type="entry name" value="PRK12497.1-3"/>
    <property type="match status" value="1"/>
</dbReference>
<comment type="similarity">
    <text evidence="1 2">Belongs to the UPF0102 family.</text>
</comment>
<protein>
    <recommendedName>
        <fullName evidence="2">UPF0102 protein H6X83_06570</fullName>
    </recommendedName>
</protein>
<dbReference type="PANTHER" id="PTHR34039:SF1">
    <property type="entry name" value="UPF0102 PROTEIN YRAN"/>
    <property type="match status" value="1"/>
</dbReference>
<dbReference type="NCBIfam" id="TIGR00252">
    <property type="entry name" value="YraN family protein"/>
    <property type="match status" value="1"/>
</dbReference>
<dbReference type="Gene3D" id="3.40.1350.10">
    <property type="match status" value="1"/>
</dbReference>
<dbReference type="GO" id="GO:0003676">
    <property type="term" value="F:nucleic acid binding"/>
    <property type="evidence" value="ECO:0007669"/>
    <property type="project" value="InterPro"/>
</dbReference>
<dbReference type="CDD" id="cd20736">
    <property type="entry name" value="PoNe_Nuclease"/>
    <property type="match status" value="1"/>
</dbReference>
<dbReference type="EMBL" id="CP060696">
    <property type="protein sequence ID" value="QNO19260.1"/>
    <property type="molecule type" value="Genomic_DNA"/>
</dbReference>
<dbReference type="AlphaFoldDB" id="A0A7G9WKP8"/>
<organism evidence="3 4">
    <name type="scientific">Caproicibacterium amylolyticum</name>
    <dbReference type="NCBI Taxonomy" id="2766537"/>
    <lineage>
        <taxon>Bacteria</taxon>
        <taxon>Bacillati</taxon>
        <taxon>Bacillota</taxon>
        <taxon>Clostridia</taxon>
        <taxon>Eubacteriales</taxon>
        <taxon>Oscillospiraceae</taxon>
        <taxon>Caproicibacterium</taxon>
    </lineage>
</organism>
<dbReference type="Pfam" id="PF02021">
    <property type="entry name" value="UPF0102"/>
    <property type="match status" value="1"/>
</dbReference>
<proteinExistence type="inferred from homology"/>
<evidence type="ECO:0000256" key="2">
    <source>
        <dbReference type="HAMAP-Rule" id="MF_00048"/>
    </source>
</evidence>
<dbReference type="PANTHER" id="PTHR34039">
    <property type="entry name" value="UPF0102 PROTEIN YRAN"/>
    <property type="match status" value="1"/>
</dbReference>
<reference evidence="3 4" key="1">
    <citation type="submission" date="2020-08" db="EMBL/GenBank/DDBJ databases">
        <authorList>
            <person name="Ren C."/>
            <person name="Gu Y."/>
            <person name="Xu Y."/>
        </authorList>
    </citation>
    <scope>NUCLEOTIDE SEQUENCE [LARGE SCALE GENOMIC DNA]</scope>
    <source>
        <strain evidence="3 4">LBM18003</strain>
    </source>
</reference>
<keyword evidence="4" id="KW-1185">Reference proteome</keyword>
<dbReference type="InterPro" id="IPR003509">
    <property type="entry name" value="UPF0102_YraN-like"/>
</dbReference>
<evidence type="ECO:0000313" key="3">
    <source>
        <dbReference type="EMBL" id="QNO19260.1"/>
    </source>
</evidence>
<dbReference type="HAMAP" id="MF_00048">
    <property type="entry name" value="UPF0102"/>
    <property type="match status" value="1"/>
</dbReference>
<gene>
    <name evidence="3" type="ORF">H6X83_06570</name>
</gene>
<dbReference type="InterPro" id="IPR011335">
    <property type="entry name" value="Restrct_endonuc-II-like"/>
</dbReference>
<dbReference type="InterPro" id="IPR011856">
    <property type="entry name" value="tRNA_endonuc-like_dom_sf"/>
</dbReference>
<dbReference type="KEGG" id="caml:H6X83_06570"/>
<dbReference type="SUPFAM" id="SSF52980">
    <property type="entry name" value="Restriction endonuclease-like"/>
    <property type="match status" value="1"/>
</dbReference>
<name>A0A7G9WKP8_9FIRM</name>
<sequence>MRNECGAFGEAYAAAYLEQHRCKIEARNFHSRFGEIDVIASNTKYLIFLEVKTRAADAMVRPLEAVTLSKQRKIIKTVQYYLLRFPTQLQPRFDVMGIVCGADGRSVLHFTYLKNAFSADGFC</sequence>
<dbReference type="Proteomes" id="UP000516046">
    <property type="component" value="Chromosome"/>
</dbReference>